<name>F1D1H3_9CAUD</name>
<sequence length="75" mass="8534">MNKYILINQESAYHEYAVIVADMIHTDGTCDYTLSVTENPFDATKFVDIAQAYDIIGNLTEHMSMGEWEAVLLEE</sequence>
<protein>
    <submittedName>
        <fullName evidence="1">Uncharacterized protein ORF150</fullName>
    </submittedName>
</protein>
<dbReference type="Proteomes" id="UP000007502">
    <property type="component" value="Segment"/>
</dbReference>
<evidence type="ECO:0000313" key="2">
    <source>
        <dbReference type="Proteomes" id="UP000007502"/>
    </source>
</evidence>
<reference evidence="1 2" key="1">
    <citation type="journal article" date="2011" name="MBio">
        <title>Evidence of a dominant lineage of Vibrio cholerae-specific lytic bacteriophages shed by cholera patients over a 10-year period in Dhaka, Bangladesh.</title>
        <authorList>
            <person name="Seed K.D."/>
            <person name="Bodi K.L."/>
            <person name="Kropinski A.M."/>
            <person name="Ackermann H.W."/>
            <person name="Calderwood S.B."/>
            <person name="Qadri F."/>
            <person name="Camilli A."/>
        </authorList>
    </citation>
    <scope>NUCLEOTIDE SEQUENCE [LARGE SCALE GENOMIC DNA]</scope>
</reference>
<evidence type="ECO:0000313" key="1">
    <source>
        <dbReference type="EMBL" id="ADX87967.1"/>
    </source>
</evidence>
<dbReference type="RefSeq" id="YP_004251092.1">
    <property type="nucleotide sequence ID" value="NC_015157.1"/>
</dbReference>
<accession>F1D1H3</accession>
<gene>
    <name evidence="1" type="primary">ORF150</name>
</gene>
<dbReference type="EMBL" id="HQ641347">
    <property type="protein sequence ID" value="ADX87967.1"/>
    <property type="molecule type" value="Genomic_DNA"/>
</dbReference>
<dbReference type="KEGG" id="vg:10228630"/>
<keyword evidence="2" id="KW-1185">Reference proteome</keyword>
<organism evidence="1 2">
    <name type="scientific">Vibrio phage ICP1</name>
    <dbReference type="NCBI Taxonomy" id="979525"/>
    <lineage>
        <taxon>Viruses</taxon>
        <taxon>Duplodnaviria</taxon>
        <taxon>Heunggongvirae</taxon>
        <taxon>Uroviricota</taxon>
        <taxon>Caudoviricetes</taxon>
        <taxon>Mohonavirus</taxon>
        <taxon>Mohonavirus ICP1</taxon>
    </lineage>
</organism>
<dbReference type="GeneID" id="10228630"/>
<proteinExistence type="predicted"/>